<keyword evidence="1" id="KW-0347">Helicase</keyword>
<gene>
    <name evidence="1" type="ORF">HNQ46_001989</name>
</gene>
<dbReference type="Gene3D" id="3.30.565.60">
    <property type="match status" value="1"/>
</dbReference>
<dbReference type="Proteomes" id="UP000522163">
    <property type="component" value="Unassembled WGS sequence"/>
</dbReference>
<dbReference type="InterPro" id="IPR038475">
    <property type="entry name" value="RecG_C_sf"/>
</dbReference>
<comment type="caution">
    <text evidence="1">The sequence shown here is derived from an EMBL/GenBank/DDBJ whole genome shotgun (WGS) entry which is preliminary data.</text>
</comment>
<dbReference type="Gene3D" id="1.10.10.10">
    <property type="entry name" value="Winged helix-like DNA-binding domain superfamily/Winged helix DNA-binding domain"/>
    <property type="match status" value="1"/>
</dbReference>
<organism evidence="1 2">
    <name type="scientific">Oribacterium sinus</name>
    <dbReference type="NCBI Taxonomy" id="237576"/>
    <lineage>
        <taxon>Bacteria</taxon>
        <taxon>Bacillati</taxon>
        <taxon>Bacillota</taxon>
        <taxon>Clostridia</taxon>
        <taxon>Lachnospirales</taxon>
        <taxon>Lachnospiraceae</taxon>
        <taxon>Oribacterium</taxon>
    </lineage>
</organism>
<proteinExistence type="predicted"/>
<dbReference type="PANTHER" id="PTHR30595:SF6">
    <property type="entry name" value="SCHLAFEN ALBA-2 DOMAIN-CONTAINING PROTEIN"/>
    <property type="match status" value="1"/>
</dbReference>
<evidence type="ECO:0000313" key="1">
    <source>
        <dbReference type="EMBL" id="MBB6041994.1"/>
    </source>
</evidence>
<protein>
    <submittedName>
        <fullName evidence="1">ATP-dependent DNA helicase RecG</fullName>
        <ecNumber evidence="1">3.6.4.12</ecNumber>
    </submittedName>
</protein>
<dbReference type="GeneID" id="87798982"/>
<reference evidence="1 2" key="1">
    <citation type="submission" date="2020-08" db="EMBL/GenBank/DDBJ databases">
        <title>Genomic Encyclopedia of Type Strains, Phase IV (KMG-IV): sequencing the most valuable type-strain genomes for metagenomic binning, comparative biology and taxonomic classification.</title>
        <authorList>
            <person name="Goeker M."/>
        </authorList>
    </citation>
    <scope>NUCLEOTIDE SEQUENCE [LARGE SCALE GENOMIC DNA]</scope>
    <source>
        <strain evidence="1 2">DSM 17245</strain>
    </source>
</reference>
<evidence type="ECO:0000313" key="2">
    <source>
        <dbReference type="Proteomes" id="UP000522163"/>
    </source>
</evidence>
<dbReference type="EC" id="3.6.4.12" evidence="1"/>
<accession>A0A7W9SH04</accession>
<dbReference type="EMBL" id="JACHHH010000011">
    <property type="protein sequence ID" value="MBB6041994.1"/>
    <property type="molecule type" value="Genomic_DNA"/>
</dbReference>
<keyword evidence="1" id="KW-0547">Nucleotide-binding</keyword>
<dbReference type="GO" id="GO:0003678">
    <property type="term" value="F:DNA helicase activity"/>
    <property type="evidence" value="ECO:0007669"/>
    <property type="project" value="UniProtKB-EC"/>
</dbReference>
<dbReference type="GO" id="GO:0016787">
    <property type="term" value="F:hydrolase activity"/>
    <property type="evidence" value="ECO:0007669"/>
    <property type="project" value="UniProtKB-KW"/>
</dbReference>
<dbReference type="RefSeq" id="WP_183684525.1">
    <property type="nucleotide sequence ID" value="NZ_JACHHH010000011.1"/>
</dbReference>
<dbReference type="AlphaFoldDB" id="A0A7W9SH04"/>
<dbReference type="Pfam" id="PF13749">
    <property type="entry name" value="HATPase_c_4"/>
    <property type="match status" value="1"/>
</dbReference>
<dbReference type="PANTHER" id="PTHR30595">
    <property type="entry name" value="GLPR-RELATED TRANSCRIPTIONAL REPRESSOR"/>
    <property type="match status" value="1"/>
</dbReference>
<keyword evidence="1" id="KW-0067">ATP-binding</keyword>
<name>A0A7W9SH04_9FIRM</name>
<keyword evidence="1" id="KW-0378">Hydrolase</keyword>
<dbReference type="InterPro" id="IPR036388">
    <property type="entry name" value="WH-like_DNA-bd_sf"/>
</dbReference>
<sequence length="342" mass="39444">MEYESENRLIFKDADDFEELRAMNQNLTFSAMEESFQKRNIPFSEENFTSLGLRNPEDKQFTNLAWLLSDQCQHTLKIAVFDGEDKSIFKDRKEFSGSIFRQLEEGYTYLQLVNRTAGRFSGLERIDLTDYPEEALREALLNAVIHRDYSFSGSIIINANDACMEFISLGGLLAGLSKEDICNGISLPRNKKLAELCLRLKLIESYGTGIGKIYRAYTDCNQKPEFIITPNTFKVILPNRNSESKESKKDKKTKNSISYLPFPREMNPGLLMEQQSSYKALSLQKKTVLSYLEEHKSMSEKELQELLQIRKTRAYLLSREMQEEGLIVIEGRGEKKVFHLKS</sequence>